<organism evidence="1">
    <name type="scientific">marine metagenome</name>
    <dbReference type="NCBI Taxonomy" id="408172"/>
    <lineage>
        <taxon>unclassified sequences</taxon>
        <taxon>metagenomes</taxon>
        <taxon>ecological metagenomes</taxon>
    </lineage>
</organism>
<protein>
    <submittedName>
        <fullName evidence="1">Uncharacterized protein</fullName>
    </submittedName>
</protein>
<accession>A0A382P4M6</accession>
<feature type="non-terminal residue" evidence="1">
    <location>
        <position position="82"/>
    </location>
</feature>
<sequence length="82" mass="9633">MNSLDSRYPLGNRKLIYHYTSVHALLQIFKSGFIKTTDSLLGLTGSSRIELHHETYKKFPRIRVPYVVWFTDLTFFDIPPML</sequence>
<dbReference type="EMBL" id="UINC01104547">
    <property type="protein sequence ID" value="SVC67777.1"/>
    <property type="molecule type" value="Genomic_DNA"/>
</dbReference>
<gene>
    <name evidence="1" type="ORF">METZ01_LOCUS320631</name>
</gene>
<reference evidence="1" key="1">
    <citation type="submission" date="2018-05" db="EMBL/GenBank/DDBJ databases">
        <authorList>
            <person name="Lanie J.A."/>
            <person name="Ng W.-L."/>
            <person name="Kazmierczak K.M."/>
            <person name="Andrzejewski T.M."/>
            <person name="Davidsen T.M."/>
            <person name="Wayne K.J."/>
            <person name="Tettelin H."/>
            <person name="Glass J.I."/>
            <person name="Rusch D."/>
            <person name="Podicherti R."/>
            <person name="Tsui H.-C.T."/>
            <person name="Winkler M.E."/>
        </authorList>
    </citation>
    <scope>NUCLEOTIDE SEQUENCE</scope>
</reference>
<proteinExistence type="predicted"/>
<dbReference type="AlphaFoldDB" id="A0A382P4M6"/>
<evidence type="ECO:0000313" key="1">
    <source>
        <dbReference type="EMBL" id="SVC67777.1"/>
    </source>
</evidence>
<name>A0A382P4M6_9ZZZZ</name>